<evidence type="ECO:0000313" key="2">
    <source>
        <dbReference type="EMBL" id="GAW97581.1"/>
    </source>
</evidence>
<proteinExistence type="predicted"/>
<name>A0ABQ0MYX0_9GAMM</name>
<organism evidence="2 3">
    <name type="scientific">Colwellia marinimaniae</name>
    <dbReference type="NCBI Taxonomy" id="1513592"/>
    <lineage>
        <taxon>Bacteria</taxon>
        <taxon>Pseudomonadati</taxon>
        <taxon>Pseudomonadota</taxon>
        <taxon>Gammaproteobacteria</taxon>
        <taxon>Alteromonadales</taxon>
        <taxon>Colwelliaceae</taxon>
        <taxon>Colwellia</taxon>
    </lineage>
</organism>
<dbReference type="EMBL" id="BDQM01000038">
    <property type="protein sequence ID" value="GAW97581.1"/>
    <property type="molecule type" value="Genomic_DNA"/>
</dbReference>
<reference evidence="2 3" key="1">
    <citation type="submission" date="2017-06" db="EMBL/GenBank/DDBJ databases">
        <title>Whole Genome Sequences of Colwellia marinimaniae MTCD1.</title>
        <authorList>
            <person name="Kusumoto H."/>
            <person name="Inoue M."/>
            <person name="Tanikawa K."/>
            <person name="Maeji H."/>
            <person name="Cameron J.H."/>
            <person name="Bartlett D.H."/>
        </authorList>
    </citation>
    <scope>NUCLEOTIDE SEQUENCE [LARGE SCALE GENOMIC DNA]</scope>
    <source>
        <strain evidence="2 3">MTCD1</strain>
    </source>
</reference>
<dbReference type="InterPro" id="IPR007138">
    <property type="entry name" value="ABM_dom"/>
</dbReference>
<evidence type="ECO:0000313" key="3">
    <source>
        <dbReference type="Proteomes" id="UP000197068"/>
    </source>
</evidence>
<dbReference type="GO" id="GO:0004497">
    <property type="term" value="F:monooxygenase activity"/>
    <property type="evidence" value="ECO:0007669"/>
    <property type="project" value="UniProtKB-KW"/>
</dbReference>
<dbReference type="PANTHER" id="PTHR34474:SF2">
    <property type="entry name" value="SIGNAL TRANSDUCTION PROTEIN TRAP"/>
    <property type="match status" value="1"/>
</dbReference>
<gene>
    <name evidence="2" type="ORF">MTCD1_03210</name>
</gene>
<dbReference type="Gene3D" id="3.30.70.100">
    <property type="match status" value="1"/>
</dbReference>
<dbReference type="PROSITE" id="PS51725">
    <property type="entry name" value="ABM"/>
    <property type="match status" value="1"/>
</dbReference>
<dbReference type="Proteomes" id="UP000197068">
    <property type="component" value="Unassembled WGS sequence"/>
</dbReference>
<comment type="caution">
    <text evidence="2">The sequence shown here is derived from an EMBL/GenBank/DDBJ whole genome shotgun (WGS) entry which is preliminary data.</text>
</comment>
<feature type="domain" description="ABM" evidence="1">
    <location>
        <begin position="2"/>
        <end position="95"/>
    </location>
</feature>
<keyword evidence="2" id="KW-0560">Oxidoreductase</keyword>
<dbReference type="RefSeq" id="WP_057180436.1">
    <property type="nucleotide sequence ID" value="NZ_BDQM01000038.1"/>
</dbReference>
<keyword evidence="3" id="KW-1185">Reference proteome</keyword>
<accession>A0ABQ0MYX0</accession>
<dbReference type="Pfam" id="PF03992">
    <property type="entry name" value="ABM"/>
    <property type="match status" value="1"/>
</dbReference>
<dbReference type="SUPFAM" id="SSF54909">
    <property type="entry name" value="Dimeric alpha+beta barrel"/>
    <property type="match status" value="1"/>
</dbReference>
<dbReference type="InterPro" id="IPR050404">
    <property type="entry name" value="Heme-degrading_MO"/>
</dbReference>
<evidence type="ECO:0000259" key="1">
    <source>
        <dbReference type="PROSITE" id="PS51725"/>
    </source>
</evidence>
<keyword evidence="2" id="KW-0503">Monooxygenase</keyword>
<sequence>MFIVANRIPVAEEWQDEFENRFRKRAGEIDKQPGFVSMQILKPLSADAPYVVLTHWQDENVFKEWINSDDFKLAHQNPLPREAFTGKPVMEKHQVVISTQ</sequence>
<dbReference type="InterPro" id="IPR011008">
    <property type="entry name" value="Dimeric_a/b-barrel"/>
</dbReference>
<dbReference type="PANTHER" id="PTHR34474">
    <property type="entry name" value="SIGNAL TRANSDUCTION PROTEIN TRAP"/>
    <property type="match status" value="1"/>
</dbReference>
<protein>
    <submittedName>
        <fullName evidence="2">Antibiotic biosynthesis monooxygenase</fullName>
    </submittedName>
</protein>